<dbReference type="Proteomes" id="UP000268094">
    <property type="component" value="Unassembled WGS sequence"/>
</dbReference>
<keyword evidence="2" id="KW-1185">Reference proteome</keyword>
<protein>
    <submittedName>
        <fullName evidence="1">Uncharacterized protein</fullName>
    </submittedName>
</protein>
<dbReference type="AlphaFoldDB" id="A0A3A8IY07"/>
<reference evidence="2" key="1">
    <citation type="submission" date="2018-09" db="EMBL/GenBank/DDBJ databases">
        <authorList>
            <person name="Livingstone P.G."/>
            <person name="Whitworth D.E."/>
        </authorList>
    </citation>
    <scope>NUCLEOTIDE SEQUENCE [LARGE SCALE GENOMIC DNA]</scope>
    <source>
        <strain evidence="2">CA054A</strain>
    </source>
</reference>
<dbReference type="EMBL" id="RAVZ01000082">
    <property type="protein sequence ID" value="RKG88419.1"/>
    <property type="molecule type" value="Genomic_DNA"/>
</dbReference>
<proteinExistence type="predicted"/>
<sequence>MAEQGPPDPIRANPRPYYLSFLSTLSVSPYEFHKALIWLNNTIEPYSWKRLVACYALTDVPEQILELYRIPDSESLTTGLKALWTDRTYCALATCCRDREMDLTYGLPYDPGVGDAIEPSEEIQTYFLQECITVKAGQQDHFLEALPHVREAFQAKKWKLISASQSLTPPYRVMHFWRFEFADQLADLMKELPQDPRYAAFEDCCESQWQRLNHTLKALPLARSHPSEGPAQ</sequence>
<accession>A0A3A8IY07</accession>
<comment type="caution">
    <text evidence="1">The sequence shown here is derived from an EMBL/GenBank/DDBJ whole genome shotgun (WGS) entry which is preliminary data.</text>
</comment>
<organism evidence="1 2">
    <name type="scientific">Corallococcus terminator</name>
    <dbReference type="NCBI Taxonomy" id="2316733"/>
    <lineage>
        <taxon>Bacteria</taxon>
        <taxon>Pseudomonadati</taxon>
        <taxon>Myxococcota</taxon>
        <taxon>Myxococcia</taxon>
        <taxon>Myxococcales</taxon>
        <taxon>Cystobacterineae</taxon>
        <taxon>Myxococcaceae</taxon>
        <taxon>Corallococcus</taxon>
    </lineage>
</organism>
<name>A0A3A8IY07_9BACT</name>
<dbReference type="RefSeq" id="WP_120541208.1">
    <property type="nucleotide sequence ID" value="NZ_RAVZ01000082.1"/>
</dbReference>
<evidence type="ECO:0000313" key="1">
    <source>
        <dbReference type="EMBL" id="RKG88419.1"/>
    </source>
</evidence>
<gene>
    <name evidence="1" type="ORF">D7V88_14375</name>
</gene>
<dbReference type="OrthoDB" id="5571240at2"/>
<evidence type="ECO:0000313" key="2">
    <source>
        <dbReference type="Proteomes" id="UP000268094"/>
    </source>
</evidence>